<reference evidence="3" key="3">
    <citation type="submission" date="2015-06" db="UniProtKB">
        <authorList>
            <consortium name="EnsemblMetazoa"/>
        </authorList>
    </citation>
    <scope>IDENTIFICATION</scope>
</reference>
<feature type="transmembrane region" description="Helical" evidence="1">
    <location>
        <begin position="199"/>
        <end position="217"/>
    </location>
</feature>
<organism evidence="2">
    <name type="scientific">Capitella teleta</name>
    <name type="common">Polychaete worm</name>
    <dbReference type="NCBI Taxonomy" id="283909"/>
    <lineage>
        <taxon>Eukaryota</taxon>
        <taxon>Metazoa</taxon>
        <taxon>Spiralia</taxon>
        <taxon>Lophotrochozoa</taxon>
        <taxon>Annelida</taxon>
        <taxon>Polychaeta</taxon>
        <taxon>Sedentaria</taxon>
        <taxon>Scolecida</taxon>
        <taxon>Capitellidae</taxon>
        <taxon>Capitella</taxon>
    </lineage>
</organism>
<accession>R7UXM1</accession>
<dbReference type="PANTHER" id="PTHR31226">
    <property type="entry name" value="TRANSMEMBRANE PROTEIN 117"/>
    <property type="match status" value="1"/>
</dbReference>
<dbReference type="Proteomes" id="UP000014760">
    <property type="component" value="Unassembled WGS sequence"/>
</dbReference>
<feature type="transmembrane region" description="Helical" evidence="1">
    <location>
        <begin position="107"/>
        <end position="125"/>
    </location>
</feature>
<feature type="transmembrane region" description="Helical" evidence="1">
    <location>
        <begin position="68"/>
        <end position="86"/>
    </location>
</feature>
<feature type="transmembrane region" description="Helical" evidence="1">
    <location>
        <begin position="388"/>
        <end position="412"/>
    </location>
</feature>
<dbReference type="GO" id="GO:0070059">
    <property type="term" value="P:intrinsic apoptotic signaling pathway in response to endoplasmic reticulum stress"/>
    <property type="evidence" value="ECO:0007669"/>
    <property type="project" value="TreeGrafter"/>
</dbReference>
<keyword evidence="1" id="KW-0472">Membrane</keyword>
<dbReference type="EMBL" id="AMQN01006834">
    <property type="status" value="NOT_ANNOTATED_CDS"/>
    <property type="molecule type" value="Genomic_DNA"/>
</dbReference>
<name>R7UXM1_CAPTE</name>
<evidence type="ECO:0008006" key="5">
    <source>
        <dbReference type="Google" id="ProtNLM"/>
    </source>
</evidence>
<protein>
    <recommendedName>
        <fullName evidence="5">Transmembrane protein 117</fullName>
    </recommendedName>
</protein>
<evidence type="ECO:0000313" key="2">
    <source>
        <dbReference type="EMBL" id="ELU08141.1"/>
    </source>
</evidence>
<feature type="transmembrane region" description="Helical" evidence="1">
    <location>
        <begin position="237"/>
        <end position="255"/>
    </location>
</feature>
<keyword evidence="1" id="KW-0812">Transmembrane</keyword>
<evidence type="ECO:0000256" key="1">
    <source>
        <dbReference type="SAM" id="Phobius"/>
    </source>
</evidence>
<gene>
    <name evidence="2" type="ORF">CAPTEDRAFT_130530</name>
</gene>
<evidence type="ECO:0000313" key="4">
    <source>
        <dbReference type="Proteomes" id="UP000014760"/>
    </source>
</evidence>
<dbReference type="STRING" id="283909.R7UXM1"/>
<dbReference type="OrthoDB" id="419441at2759"/>
<feature type="transmembrane region" description="Helical" evidence="1">
    <location>
        <begin position="300"/>
        <end position="317"/>
    </location>
</feature>
<keyword evidence="1" id="KW-1133">Transmembrane helix</keyword>
<proteinExistence type="predicted"/>
<dbReference type="HOGENOM" id="CLU_047657_0_0_1"/>
<dbReference type="Pfam" id="PF15113">
    <property type="entry name" value="TMEM117"/>
    <property type="match status" value="1"/>
</dbReference>
<dbReference type="InterPro" id="IPR029370">
    <property type="entry name" value="TMEM117"/>
</dbReference>
<reference evidence="2 4" key="2">
    <citation type="journal article" date="2013" name="Nature">
        <title>Insights into bilaterian evolution from three spiralian genomes.</title>
        <authorList>
            <person name="Simakov O."/>
            <person name="Marletaz F."/>
            <person name="Cho S.J."/>
            <person name="Edsinger-Gonzales E."/>
            <person name="Havlak P."/>
            <person name="Hellsten U."/>
            <person name="Kuo D.H."/>
            <person name="Larsson T."/>
            <person name="Lv J."/>
            <person name="Arendt D."/>
            <person name="Savage R."/>
            <person name="Osoegawa K."/>
            <person name="de Jong P."/>
            <person name="Grimwood J."/>
            <person name="Chapman J.A."/>
            <person name="Shapiro H."/>
            <person name="Aerts A."/>
            <person name="Otillar R.P."/>
            <person name="Terry A.Y."/>
            <person name="Boore J.L."/>
            <person name="Grigoriev I.V."/>
            <person name="Lindberg D.R."/>
            <person name="Seaver E.C."/>
            <person name="Weisblat D.A."/>
            <person name="Putnam N.H."/>
            <person name="Rokhsar D.S."/>
        </authorList>
    </citation>
    <scope>NUCLEOTIDE SEQUENCE</scope>
    <source>
        <strain evidence="2 4">I ESC-2004</strain>
    </source>
</reference>
<dbReference type="OMA" id="QMIFKEE"/>
<dbReference type="EMBL" id="KB299289">
    <property type="protein sequence ID" value="ELU08141.1"/>
    <property type="molecule type" value="Genomic_DNA"/>
</dbReference>
<sequence length="485" mass="57191">MTRDFRYYFQHPYARLIFAYLVTFCNFLIYAEDPVAHSEKECFIPVVGNCFSFVATRYPTNAWAFLKVFMWVGAIIIGIVVGKIIVHSLVFNRLFRLKMFNEGQGSWMTMFFTSIMSLFIISWVYNGLLKIGGDSTIQYEITENMGIKNSVFMKAAATGTWCGDFFTAWMVTDIMLQEKLYPHWGHAVRKWWVRNYHRIFLFWIIVVVTSGIVLMVIITDWINWDFLNRDFITSNEFSRGILASFILVMDLLIVMQDWDFPYFVNNFDVKMPGVNTAHFIIRIPQLLNPQSWKIHISGKWFNYGIIFIVMLLDLNMWKNQIFYSPYEYGQYVNPEGRIITVKDRYSLETFNETEINYEWRSTNINPVTNLTYFEGDMMMNSRYVGYSLALKSIAFVPCLLSFLCFGIMVWYFGRWKPTDKDHYAGRLKKRPKRPKRRSLFNRSIASIQNGVDLMRFSKRKAHFDELDVANPDNRAQSQDVQDVPV</sequence>
<dbReference type="PANTHER" id="PTHR31226:SF1">
    <property type="entry name" value="TRANSMEMBRANE PROTEIN 117"/>
    <property type="match status" value="1"/>
</dbReference>
<dbReference type="EnsemblMetazoa" id="CapteT130530">
    <property type="protein sequence ID" value="CapteP130530"/>
    <property type="gene ID" value="CapteG130530"/>
</dbReference>
<keyword evidence="4" id="KW-1185">Reference proteome</keyword>
<dbReference type="AlphaFoldDB" id="R7UXM1"/>
<reference evidence="4" key="1">
    <citation type="submission" date="2012-12" db="EMBL/GenBank/DDBJ databases">
        <authorList>
            <person name="Hellsten U."/>
            <person name="Grimwood J."/>
            <person name="Chapman J.A."/>
            <person name="Shapiro H."/>
            <person name="Aerts A."/>
            <person name="Otillar R.P."/>
            <person name="Terry A.Y."/>
            <person name="Boore J.L."/>
            <person name="Simakov O."/>
            <person name="Marletaz F."/>
            <person name="Cho S.-J."/>
            <person name="Edsinger-Gonzales E."/>
            <person name="Havlak P."/>
            <person name="Kuo D.-H."/>
            <person name="Larsson T."/>
            <person name="Lv J."/>
            <person name="Arendt D."/>
            <person name="Savage R."/>
            <person name="Osoegawa K."/>
            <person name="de Jong P."/>
            <person name="Lindberg D.R."/>
            <person name="Seaver E.C."/>
            <person name="Weisblat D.A."/>
            <person name="Putnam N.H."/>
            <person name="Grigoriev I.V."/>
            <person name="Rokhsar D.S."/>
        </authorList>
    </citation>
    <scope>NUCLEOTIDE SEQUENCE</scope>
    <source>
        <strain evidence="4">I ESC-2004</strain>
    </source>
</reference>
<evidence type="ECO:0000313" key="3">
    <source>
        <dbReference type="EnsemblMetazoa" id="CapteP130530"/>
    </source>
</evidence>